<dbReference type="AlphaFoldDB" id="X1RLN4"/>
<reference evidence="8" key="1">
    <citation type="journal article" date="2014" name="Front. Microbiol.">
        <title>High frequency of phylogenetically diverse reductive dehalogenase-homologous genes in deep subseafloor sedimentary metagenomes.</title>
        <authorList>
            <person name="Kawai M."/>
            <person name="Futagami T."/>
            <person name="Toyoda A."/>
            <person name="Takaki Y."/>
            <person name="Nishi S."/>
            <person name="Hori S."/>
            <person name="Arai W."/>
            <person name="Tsubouchi T."/>
            <person name="Morono Y."/>
            <person name="Uchiyama I."/>
            <person name="Ito T."/>
            <person name="Fujiyama A."/>
            <person name="Inagaki F."/>
            <person name="Takami H."/>
        </authorList>
    </citation>
    <scope>NUCLEOTIDE SEQUENCE</scope>
    <source>
        <strain evidence="8">Expedition CK06-06</strain>
    </source>
</reference>
<organism evidence="8">
    <name type="scientific">marine sediment metagenome</name>
    <dbReference type="NCBI Taxonomy" id="412755"/>
    <lineage>
        <taxon>unclassified sequences</taxon>
        <taxon>metagenomes</taxon>
        <taxon>ecological metagenomes</taxon>
    </lineage>
</organism>
<dbReference type="InterPro" id="IPR013708">
    <property type="entry name" value="Shikimate_DH-bd_N"/>
</dbReference>
<dbReference type="SUPFAM" id="SSF51735">
    <property type="entry name" value="NAD(P)-binding Rossmann-fold domains"/>
    <property type="match status" value="1"/>
</dbReference>
<dbReference type="GO" id="GO:0019632">
    <property type="term" value="P:shikimate metabolic process"/>
    <property type="evidence" value="ECO:0007669"/>
    <property type="project" value="InterPro"/>
</dbReference>
<dbReference type="NCBIfam" id="TIGR00507">
    <property type="entry name" value="aroE"/>
    <property type="match status" value="1"/>
</dbReference>
<sequence>PYITARTNVLCVIGHPIEHSMSPIMHNAALKDLSLDYVYVAFNIPLNDLKKAVLGFKMFNIKGINVTIPYKENIIPYLDEIDPLAEKIGAVNTIKNEGKYLIGKNTDASGAKKALLDAGCELTGKKALILGAGGAAKAVSFAISEDLDALYIANRTEKRAIKLAKDLTNKTNIKAVGKKMSINTLKNLINDVDILINTTPLGMYPDI</sequence>
<protein>
    <recommendedName>
        <fullName evidence="1">shikimate dehydrogenase (NADP(+))</fullName>
        <ecNumber evidence="1">1.1.1.25</ecNumber>
    </recommendedName>
</protein>
<dbReference type="InterPro" id="IPR046346">
    <property type="entry name" value="Aminoacid_DH-like_N_sf"/>
</dbReference>
<dbReference type="GO" id="GO:0009073">
    <property type="term" value="P:aromatic amino acid family biosynthetic process"/>
    <property type="evidence" value="ECO:0007669"/>
    <property type="project" value="UniProtKB-KW"/>
</dbReference>
<dbReference type="Gene3D" id="3.40.50.10860">
    <property type="entry name" value="Leucine Dehydrogenase, chain A, domain 1"/>
    <property type="match status" value="1"/>
</dbReference>
<dbReference type="PANTHER" id="PTHR21089:SF1">
    <property type="entry name" value="BIFUNCTIONAL 3-DEHYDROQUINATE DEHYDRATASE_SHIKIMATE DEHYDROGENASE, CHLOROPLASTIC"/>
    <property type="match status" value="1"/>
</dbReference>
<dbReference type="Pfam" id="PF08501">
    <property type="entry name" value="Shikimate_dh_N"/>
    <property type="match status" value="1"/>
</dbReference>
<keyword evidence="5" id="KW-0057">Aromatic amino acid biosynthesis</keyword>
<dbReference type="InterPro" id="IPR011342">
    <property type="entry name" value="Shikimate_DH"/>
</dbReference>
<dbReference type="EC" id="1.1.1.25" evidence="1"/>
<dbReference type="GO" id="GO:0008652">
    <property type="term" value="P:amino acid biosynthetic process"/>
    <property type="evidence" value="ECO:0007669"/>
    <property type="project" value="UniProtKB-KW"/>
</dbReference>
<evidence type="ECO:0000256" key="1">
    <source>
        <dbReference type="ARBA" id="ARBA00012962"/>
    </source>
</evidence>
<dbReference type="GO" id="GO:0050661">
    <property type="term" value="F:NADP binding"/>
    <property type="evidence" value="ECO:0007669"/>
    <property type="project" value="InterPro"/>
</dbReference>
<accession>X1RLN4</accession>
<keyword evidence="2" id="KW-0028">Amino-acid biosynthesis</keyword>
<dbReference type="PANTHER" id="PTHR21089">
    <property type="entry name" value="SHIKIMATE DEHYDROGENASE"/>
    <property type="match status" value="1"/>
</dbReference>
<dbReference type="UniPathway" id="UPA00053">
    <property type="reaction ID" value="UER00087"/>
</dbReference>
<proteinExistence type="predicted"/>
<feature type="non-terminal residue" evidence="8">
    <location>
        <position position="1"/>
    </location>
</feature>
<keyword evidence="4" id="KW-0560">Oxidoreductase</keyword>
<comment type="caution">
    <text evidence="8">The sequence shown here is derived from an EMBL/GenBank/DDBJ whole genome shotgun (WGS) entry which is preliminary data.</text>
</comment>
<feature type="domain" description="Quinate/shikimate 5-dehydrogenase/glutamyl-tRNA reductase" evidence="6">
    <location>
        <begin position="121"/>
        <end position="199"/>
    </location>
</feature>
<evidence type="ECO:0000313" key="8">
    <source>
        <dbReference type="EMBL" id="GAI81523.1"/>
    </source>
</evidence>
<evidence type="ECO:0000256" key="5">
    <source>
        <dbReference type="ARBA" id="ARBA00023141"/>
    </source>
</evidence>
<dbReference type="Pfam" id="PF01488">
    <property type="entry name" value="Shikimate_DH"/>
    <property type="match status" value="1"/>
</dbReference>
<dbReference type="SUPFAM" id="SSF53223">
    <property type="entry name" value="Aminoacid dehydrogenase-like, N-terminal domain"/>
    <property type="match status" value="1"/>
</dbReference>
<gene>
    <name evidence="8" type="ORF">S12H4_12107</name>
</gene>
<dbReference type="EMBL" id="BARW01005628">
    <property type="protein sequence ID" value="GAI81523.1"/>
    <property type="molecule type" value="Genomic_DNA"/>
</dbReference>
<dbReference type="GO" id="GO:0009423">
    <property type="term" value="P:chorismate biosynthetic process"/>
    <property type="evidence" value="ECO:0007669"/>
    <property type="project" value="UniProtKB-UniPathway"/>
</dbReference>
<dbReference type="InterPro" id="IPR036291">
    <property type="entry name" value="NAD(P)-bd_dom_sf"/>
</dbReference>
<feature type="domain" description="Shikimate dehydrogenase substrate binding N-terminal" evidence="7">
    <location>
        <begin position="12"/>
        <end position="94"/>
    </location>
</feature>
<name>X1RLN4_9ZZZZ</name>
<dbReference type="Gene3D" id="3.40.50.720">
    <property type="entry name" value="NAD(P)-binding Rossmann-like Domain"/>
    <property type="match status" value="1"/>
</dbReference>
<evidence type="ECO:0000256" key="3">
    <source>
        <dbReference type="ARBA" id="ARBA00022857"/>
    </source>
</evidence>
<feature type="non-terminal residue" evidence="8">
    <location>
        <position position="207"/>
    </location>
</feature>
<dbReference type="GO" id="GO:0004764">
    <property type="term" value="F:shikimate 3-dehydrogenase (NADP+) activity"/>
    <property type="evidence" value="ECO:0007669"/>
    <property type="project" value="UniProtKB-EC"/>
</dbReference>
<dbReference type="InterPro" id="IPR022893">
    <property type="entry name" value="Shikimate_DH_fam"/>
</dbReference>
<keyword evidence="3" id="KW-0521">NADP</keyword>
<dbReference type="InterPro" id="IPR006151">
    <property type="entry name" value="Shikm_DH/Glu-tRNA_Rdtase"/>
</dbReference>
<evidence type="ECO:0000259" key="7">
    <source>
        <dbReference type="Pfam" id="PF08501"/>
    </source>
</evidence>
<evidence type="ECO:0000256" key="4">
    <source>
        <dbReference type="ARBA" id="ARBA00023002"/>
    </source>
</evidence>
<evidence type="ECO:0000259" key="6">
    <source>
        <dbReference type="Pfam" id="PF01488"/>
    </source>
</evidence>
<evidence type="ECO:0000256" key="2">
    <source>
        <dbReference type="ARBA" id="ARBA00022605"/>
    </source>
</evidence>